<protein>
    <submittedName>
        <fullName evidence="2">Uncharacterized protein</fullName>
    </submittedName>
</protein>
<gene>
    <name evidence="2" type="ORF">Godav_028901</name>
</gene>
<dbReference type="AlphaFoldDB" id="A0A7J8TG69"/>
<dbReference type="EMBL" id="JABFAC010247983">
    <property type="protein sequence ID" value="MBA0637177.1"/>
    <property type="molecule type" value="Genomic_DNA"/>
</dbReference>
<dbReference type="Proteomes" id="UP000593561">
    <property type="component" value="Unassembled WGS sequence"/>
</dbReference>
<keyword evidence="1" id="KW-0812">Transmembrane</keyword>
<accession>A0A7J8TG69</accession>
<name>A0A7J8TG69_GOSDV</name>
<evidence type="ECO:0000256" key="1">
    <source>
        <dbReference type="SAM" id="Phobius"/>
    </source>
</evidence>
<proteinExistence type="predicted"/>
<evidence type="ECO:0000313" key="2">
    <source>
        <dbReference type="EMBL" id="MBA0637177.1"/>
    </source>
</evidence>
<keyword evidence="1" id="KW-0472">Membrane</keyword>
<keyword evidence="1" id="KW-1133">Transmembrane helix</keyword>
<feature type="transmembrane region" description="Helical" evidence="1">
    <location>
        <begin position="7"/>
        <end position="29"/>
    </location>
</feature>
<evidence type="ECO:0000313" key="3">
    <source>
        <dbReference type="Proteomes" id="UP000593561"/>
    </source>
</evidence>
<organism evidence="2 3">
    <name type="scientific">Gossypium davidsonii</name>
    <name type="common">Davidson's cotton</name>
    <name type="synonym">Gossypium klotzschianum subsp. davidsonii</name>
    <dbReference type="NCBI Taxonomy" id="34287"/>
    <lineage>
        <taxon>Eukaryota</taxon>
        <taxon>Viridiplantae</taxon>
        <taxon>Streptophyta</taxon>
        <taxon>Embryophyta</taxon>
        <taxon>Tracheophyta</taxon>
        <taxon>Spermatophyta</taxon>
        <taxon>Magnoliopsida</taxon>
        <taxon>eudicotyledons</taxon>
        <taxon>Gunneridae</taxon>
        <taxon>Pentapetalae</taxon>
        <taxon>rosids</taxon>
        <taxon>malvids</taxon>
        <taxon>Malvales</taxon>
        <taxon>Malvaceae</taxon>
        <taxon>Malvoideae</taxon>
        <taxon>Gossypium</taxon>
    </lineage>
</organism>
<feature type="non-terminal residue" evidence="2">
    <location>
        <position position="34"/>
    </location>
</feature>
<sequence length="34" mass="3774">MAKLRTGLTLALPIIANRLTLLLMLTLTIKTSFM</sequence>
<comment type="caution">
    <text evidence="2">The sequence shown here is derived from an EMBL/GenBank/DDBJ whole genome shotgun (WGS) entry which is preliminary data.</text>
</comment>
<reference evidence="2 3" key="1">
    <citation type="journal article" date="2019" name="Genome Biol. Evol.">
        <title>Insights into the evolution of the New World diploid cottons (Gossypium, subgenus Houzingenia) based on genome sequencing.</title>
        <authorList>
            <person name="Grover C.E."/>
            <person name="Arick M.A. 2nd"/>
            <person name="Thrash A."/>
            <person name="Conover J.L."/>
            <person name="Sanders W.S."/>
            <person name="Peterson D.G."/>
            <person name="Frelichowski J.E."/>
            <person name="Scheffler J.A."/>
            <person name="Scheffler B.E."/>
            <person name="Wendel J.F."/>
        </authorList>
    </citation>
    <scope>NUCLEOTIDE SEQUENCE [LARGE SCALE GENOMIC DNA]</scope>
    <source>
        <strain evidence="2">27</strain>
        <tissue evidence="2">Leaf</tissue>
    </source>
</reference>
<keyword evidence="3" id="KW-1185">Reference proteome</keyword>